<comment type="caution">
    <text evidence="2">The sequence shown here is derived from an EMBL/GenBank/DDBJ whole genome shotgun (WGS) entry which is preliminary data.</text>
</comment>
<dbReference type="EMBL" id="BONU01000052">
    <property type="protein sequence ID" value="GIG76356.1"/>
    <property type="molecule type" value="Genomic_DNA"/>
</dbReference>
<name>A0A8J3LZI9_9ACTN</name>
<evidence type="ECO:0000313" key="3">
    <source>
        <dbReference type="Proteomes" id="UP000653674"/>
    </source>
</evidence>
<accession>A0A8J3LZI9</accession>
<proteinExistence type="predicted"/>
<dbReference type="AlphaFoldDB" id="A0A8J3LZI9"/>
<organism evidence="2 3">
    <name type="scientific">Planosporangium flavigriseum</name>
    <dbReference type="NCBI Taxonomy" id="373681"/>
    <lineage>
        <taxon>Bacteria</taxon>
        <taxon>Bacillati</taxon>
        <taxon>Actinomycetota</taxon>
        <taxon>Actinomycetes</taxon>
        <taxon>Micromonosporales</taxon>
        <taxon>Micromonosporaceae</taxon>
        <taxon>Planosporangium</taxon>
    </lineage>
</organism>
<feature type="compositionally biased region" description="Low complexity" evidence="1">
    <location>
        <begin position="40"/>
        <end position="53"/>
    </location>
</feature>
<evidence type="ECO:0000256" key="1">
    <source>
        <dbReference type="SAM" id="MobiDB-lite"/>
    </source>
</evidence>
<feature type="region of interest" description="Disordered" evidence="1">
    <location>
        <begin position="29"/>
        <end position="54"/>
    </location>
</feature>
<evidence type="ECO:0008006" key="4">
    <source>
        <dbReference type="Google" id="ProtNLM"/>
    </source>
</evidence>
<dbReference type="Proteomes" id="UP000653674">
    <property type="component" value="Unassembled WGS sequence"/>
</dbReference>
<dbReference type="RefSeq" id="WP_168078602.1">
    <property type="nucleotide sequence ID" value="NZ_BAAAQJ010000004.1"/>
</dbReference>
<gene>
    <name evidence="2" type="ORF">Pfl04_47600</name>
</gene>
<keyword evidence="3" id="KW-1185">Reference proteome</keyword>
<protein>
    <recommendedName>
        <fullName evidence="4">Transposase, Mutator family</fullName>
    </recommendedName>
</protein>
<evidence type="ECO:0000313" key="2">
    <source>
        <dbReference type="EMBL" id="GIG76356.1"/>
    </source>
</evidence>
<reference evidence="2" key="1">
    <citation type="submission" date="2021-01" db="EMBL/GenBank/DDBJ databases">
        <title>Whole genome shotgun sequence of Planosporangium flavigriseum NBRC 105377.</title>
        <authorList>
            <person name="Komaki H."/>
            <person name="Tamura T."/>
        </authorList>
    </citation>
    <scope>NUCLEOTIDE SEQUENCE</scope>
    <source>
        <strain evidence="2">NBRC 105377</strain>
    </source>
</reference>
<sequence length="73" mass="7742">MTTIQADIFAEAVLQRCAELLYADMKPQVEAHTARRRKSSTPAPSAAPTPARSLGGNVVSLTAFRTRKATAAA</sequence>